<keyword evidence="2" id="KW-1185">Reference proteome</keyword>
<organism evidence="1 2">
    <name type="scientific">Reticulomyxa filosa</name>
    <dbReference type="NCBI Taxonomy" id="46433"/>
    <lineage>
        <taxon>Eukaryota</taxon>
        <taxon>Sar</taxon>
        <taxon>Rhizaria</taxon>
        <taxon>Retaria</taxon>
        <taxon>Foraminifera</taxon>
        <taxon>Monothalamids</taxon>
        <taxon>Reticulomyxidae</taxon>
        <taxon>Reticulomyxa</taxon>
    </lineage>
</organism>
<evidence type="ECO:0000313" key="1">
    <source>
        <dbReference type="EMBL" id="ETO01141.1"/>
    </source>
</evidence>
<dbReference type="InterPro" id="IPR015915">
    <property type="entry name" value="Kelch-typ_b-propeller"/>
</dbReference>
<reference evidence="1 2" key="1">
    <citation type="journal article" date="2013" name="Curr. Biol.">
        <title>The Genome of the Foraminiferan Reticulomyxa filosa.</title>
        <authorList>
            <person name="Glockner G."/>
            <person name="Hulsmann N."/>
            <person name="Schleicher M."/>
            <person name="Noegel A.A."/>
            <person name="Eichinger L."/>
            <person name="Gallinger C."/>
            <person name="Pawlowski J."/>
            <person name="Sierra R."/>
            <person name="Euteneuer U."/>
            <person name="Pillet L."/>
            <person name="Moustafa A."/>
            <person name="Platzer M."/>
            <person name="Groth M."/>
            <person name="Szafranski K."/>
            <person name="Schliwa M."/>
        </authorList>
    </citation>
    <scope>NUCLEOTIDE SEQUENCE [LARGE SCALE GENOMIC DNA]</scope>
</reference>
<dbReference type="EMBL" id="ASPP01039084">
    <property type="protein sequence ID" value="ETO01141.1"/>
    <property type="molecule type" value="Genomic_DNA"/>
</dbReference>
<gene>
    <name evidence="1" type="ORF">RFI_36299</name>
</gene>
<dbReference type="Proteomes" id="UP000023152">
    <property type="component" value="Unassembled WGS sequence"/>
</dbReference>
<evidence type="ECO:0008006" key="3">
    <source>
        <dbReference type="Google" id="ProtNLM"/>
    </source>
</evidence>
<protein>
    <recommendedName>
        <fullName evidence="3">Kelch motif family protein</fullName>
    </recommendedName>
</protein>
<comment type="caution">
    <text evidence="1">The sequence shown here is derived from an EMBL/GenBank/DDBJ whole genome shotgun (WGS) entry which is preliminary data.</text>
</comment>
<evidence type="ECO:0000313" key="2">
    <source>
        <dbReference type="Proteomes" id="UP000023152"/>
    </source>
</evidence>
<dbReference type="Pfam" id="PF01344">
    <property type="entry name" value="Kelch_1"/>
    <property type="match status" value="1"/>
</dbReference>
<dbReference type="InterPro" id="IPR011043">
    <property type="entry name" value="Gal_Oxase/kelch_b-propeller"/>
</dbReference>
<dbReference type="AlphaFoldDB" id="X6LID5"/>
<proteinExistence type="predicted"/>
<accession>X6LID5</accession>
<sequence>MSNQTFQTLKELPTTLSETRCVIHKHELLICGGIEQRACYSYHTIKNEYKFICEYPSHVQLIEHCVVKLADNNNKDRNQITLLSFGGLYGHTLVMKYVSIWSNISKKNKKANNYNQWVPFTDNHKHPIVIGRDNEYRGVRAVIGGINNNLLFITYYKNNISVFDLNTFQFIKHDTLPTSDYVQYHCFVLNTENGQGQEMMKINKQKYQMLLFCRRGGISIEYAEDNNTFQFHQISVCDDILPFYYCAYVCINDVIFFFGGWNGNYCTNAVVSKSVQKYSIRENKWMTFENTLQSPLFGCAAILSEEDNHIHIIGGNDDKYNTLSTHIKTKVRVWDPSLLVIICLF</sequence>
<dbReference type="InterPro" id="IPR006652">
    <property type="entry name" value="Kelch_1"/>
</dbReference>
<dbReference type="SUPFAM" id="SSF50965">
    <property type="entry name" value="Galactose oxidase, central domain"/>
    <property type="match status" value="1"/>
</dbReference>
<name>X6LID5_RETFI</name>
<dbReference type="Gene3D" id="2.120.10.80">
    <property type="entry name" value="Kelch-type beta propeller"/>
    <property type="match status" value="2"/>
</dbReference>